<feature type="domain" description="Amidohydrolase-related" evidence="7">
    <location>
        <begin position="52"/>
        <end position="423"/>
    </location>
</feature>
<feature type="binding site" evidence="6">
    <location>
        <begin position="63"/>
        <end position="65"/>
    </location>
    <ligand>
        <name>substrate</name>
    </ligand>
</feature>
<dbReference type="GO" id="GO:0005737">
    <property type="term" value="C:cytoplasm"/>
    <property type="evidence" value="ECO:0007669"/>
    <property type="project" value="TreeGrafter"/>
</dbReference>
<organism evidence="8 9">
    <name type="scientific">Blautia obeum</name>
    <dbReference type="NCBI Taxonomy" id="40520"/>
    <lineage>
        <taxon>Bacteria</taxon>
        <taxon>Bacillati</taxon>
        <taxon>Bacillota</taxon>
        <taxon>Clostridia</taxon>
        <taxon>Lachnospirales</taxon>
        <taxon>Lachnospiraceae</taxon>
        <taxon>Blautia</taxon>
    </lineage>
</organism>
<dbReference type="NCBIfam" id="TIGR00857">
    <property type="entry name" value="pyrC_multi"/>
    <property type="match status" value="1"/>
</dbReference>
<evidence type="ECO:0000256" key="4">
    <source>
        <dbReference type="ARBA" id="ARBA00022801"/>
    </source>
</evidence>
<evidence type="ECO:0000259" key="7">
    <source>
        <dbReference type="Pfam" id="PF01979"/>
    </source>
</evidence>
<name>A0A367G7R5_9FIRM</name>
<feature type="binding site" evidence="6">
    <location>
        <begin position="325"/>
        <end position="326"/>
    </location>
    <ligand>
        <name>substrate</name>
    </ligand>
</feature>
<feature type="binding site" evidence="6">
    <location>
        <position position="153"/>
    </location>
    <ligand>
        <name>Zn(2+)</name>
        <dbReference type="ChEBI" id="CHEBI:29105"/>
        <label>2</label>
    </ligand>
</feature>
<dbReference type="RefSeq" id="WP_022426216.1">
    <property type="nucleotide sequence ID" value="NZ_PSQG01000001.1"/>
</dbReference>
<protein>
    <recommendedName>
        <fullName evidence="6">Dihydroorotase</fullName>
        <shortName evidence="6">DHOase</shortName>
        <ecNumber evidence="6">3.5.2.3</ecNumber>
    </recommendedName>
</protein>
<dbReference type="Gene3D" id="3.20.20.140">
    <property type="entry name" value="Metal-dependent hydrolases"/>
    <property type="match status" value="1"/>
</dbReference>
<sequence>MGILIRGGRIVDAATDTDKTGDIYLEDGIIAEIGQKLKKKDGDRVIDAKGKLVMPGIIDLHVHFRDPGQTHKEDIKSGAAAAARGGVTTVVAMPNTTPTIDNPDRVNYVHNKAAQVSGIHVLQAGAATMGEKGTELADIAGMVKAGIPAVSEDGKSVMNTALCKEAMRIAAECGVPFFDHCEDIDLRGDGCMNEDENAKRLGLPGICNAVEDTITARDIILALETGVHLHLCHCSTYGDAQMMKIVKEKGYDNITAEVCPHHFILSSDDIKTDDPNYKMNPPLRTPKDVEALKQGLKDGTIEVISTDHAPHSAQEKTGSMKNAPFGIVGLETSLPLTYTELVEKDVITLKQMVEKMCLNPAKILGLDRGTLQKGHPADVIIVDTEQEYAIDKNKFVSKGHNTPFDGWKVKGKVLYTICDGKIVFKNQEEKES</sequence>
<dbReference type="GO" id="GO:0004038">
    <property type="term" value="F:allantoinase activity"/>
    <property type="evidence" value="ECO:0007669"/>
    <property type="project" value="TreeGrafter"/>
</dbReference>
<keyword evidence="3 6" id="KW-0479">Metal-binding</keyword>
<feature type="binding site" evidence="6">
    <location>
        <position position="61"/>
    </location>
    <ligand>
        <name>Zn(2+)</name>
        <dbReference type="ChEBI" id="CHEBI:29105"/>
        <label>1</label>
    </ligand>
</feature>
<evidence type="ECO:0000256" key="1">
    <source>
        <dbReference type="ARBA" id="ARBA00002368"/>
    </source>
</evidence>
<dbReference type="GO" id="GO:0044205">
    <property type="term" value="P:'de novo' UMP biosynthetic process"/>
    <property type="evidence" value="ECO:0007669"/>
    <property type="project" value="UniProtKB-UniRule"/>
</dbReference>
<dbReference type="InterPro" id="IPR002195">
    <property type="entry name" value="Dihydroorotase_CS"/>
</dbReference>
<evidence type="ECO:0000313" key="8">
    <source>
        <dbReference type="EMBL" id="RCH46538.1"/>
    </source>
</evidence>
<evidence type="ECO:0000256" key="6">
    <source>
        <dbReference type="HAMAP-Rule" id="MF_00220"/>
    </source>
</evidence>
<comment type="similarity">
    <text evidence="2 6">Belongs to the metallo-dependent hydrolases superfamily. DHOase family. Class I DHOase subfamily.</text>
</comment>
<feature type="binding site" evidence="6">
    <location>
        <position position="180"/>
    </location>
    <ligand>
        <name>Zn(2+)</name>
        <dbReference type="ChEBI" id="CHEBI:29105"/>
        <label>2</label>
    </ligand>
</feature>
<accession>A0A367G7R5</accession>
<keyword evidence="4 6" id="KW-0378">Hydrolase</keyword>
<feature type="binding site" evidence="6">
    <location>
        <position position="153"/>
    </location>
    <ligand>
        <name>Zn(2+)</name>
        <dbReference type="ChEBI" id="CHEBI:29105"/>
        <label>1</label>
    </ligand>
</feature>
<evidence type="ECO:0000256" key="2">
    <source>
        <dbReference type="ARBA" id="ARBA00010286"/>
    </source>
</evidence>
<dbReference type="SUPFAM" id="SSF51338">
    <property type="entry name" value="Composite domain of metallo-dependent hydrolases"/>
    <property type="match status" value="1"/>
</dbReference>
<dbReference type="InterPro" id="IPR006680">
    <property type="entry name" value="Amidohydro-rel"/>
</dbReference>
<keyword evidence="6" id="KW-0862">Zinc</keyword>
<dbReference type="GO" id="GO:0006145">
    <property type="term" value="P:purine nucleobase catabolic process"/>
    <property type="evidence" value="ECO:0007669"/>
    <property type="project" value="TreeGrafter"/>
</dbReference>
<feature type="binding site" evidence="6">
    <location>
        <position position="311"/>
    </location>
    <ligand>
        <name>substrate</name>
    </ligand>
</feature>
<dbReference type="InterPro" id="IPR011059">
    <property type="entry name" value="Metal-dep_hydrolase_composite"/>
</dbReference>
<feature type="binding site" evidence="6">
    <location>
        <position position="95"/>
    </location>
    <ligand>
        <name>substrate</name>
    </ligand>
</feature>
<dbReference type="PANTHER" id="PTHR43668:SF2">
    <property type="entry name" value="ALLANTOINASE"/>
    <property type="match status" value="1"/>
</dbReference>
<dbReference type="EC" id="3.5.2.3" evidence="6"/>
<dbReference type="InterPro" id="IPR032466">
    <property type="entry name" value="Metal_Hydrolase"/>
</dbReference>
<feature type="active site" evidence="6">
    <location>
        <position position="307"/>
    </location>
</feature>
<dbReference type="PANTHER" id="PTHR43668">
    <property type="entry name" value="ALLANTOINASE"/>
    <property type="match status" value="1"/>
</dbReference>
<comment type="caution">
    <text evidence="8">The sequence shown here is derived from an EMBL/GenBank/DDBJ whole genome shotgun (WGS) entry which is preliminary data.</text>
</comment>
<dbReference type="Gene3D" id="2.30.40.10">
    <property type="entry name" value="Urease, subunit C, domain 1"/>
    <property type="match status" value="2"/>
</dbReference>
<evidence type="ECO:0000256" key="5">
    <source>
        <dbReference type="ARBA" id="ARBA00022975"/>
    </source>
</evidence>
<feature type="binding site" evidence="6">
    <location>
        <position position="307"/>
    </location>
    <ligand>
        <name>Zn(2+)</name>
        <dbReference type="ChEBI" id="CHEBI:29105"/>
        <label>1</label>
    </ligand>
</feature>
<dbReference type="UniPathway" id="UPA00070">
    <property type="reaction ID" value="UER00117"/>
</dbReference>
<keyword evidence="5 6" id="KW-0665">Pyrimidine biosynthesis</keyword>
<reference evidence="8 9" key="1">
    <citation type="submission" date="2018-02" db="EMBL/GenBank/DDBJ databases">
        <title>Complete genome sequencing of Faecalibacterium prausnitzii strains isolated from the human gut.</title>
        <authorList>
            <person name="Fitzgerald B.C."/>
            <person name="Shkoporov A.N."/>
            <person name="Ross P.R."/>
            <person name="Hill C."/>
        </authorList>
    </citation>
    <scope>NUCLEOTIDE SEQUENCE [LARGE SCALE GENOMIC DNA]</scope>
    <source>
        <strain evidence="8 9">APC942/31-1</strain>
    </source>
</reference>
<dbReference type="GO" id="GO:0008270">
    <property type="term" value="F:zinc ion binding"/>
    <property type="evidence" value="ECO:0007669"/>
    <property type="project" value="UniProtKB-UniRule"/>
</dbReference>
<dbReference type="InterPro" id="IPR050138">
    <property type="entry name" value="DHOase/Allantoinase_Hydrolase"/>
</dbReference>
<dbReference type="Pfam" id="PF01979">
    <property type="entry name" value="Amidohydro_1"/>
    <property type="match status" value="1"/>
</dbReference>
<proteinExistence type="inferred from homology"/>
<dbReference type="CDD" id="cd01317">
    <property type="entry name" value="DHOase_IIa"/>
    <property type="match status" value="1"/>
</dbReference>
<comment type="function">
    <text evidence="1 6">Catalyzes the reversible cyclization of carbamoyl aspartate to dihydroorotate.</text>
</comment>
<feature type="binding site" evidence="6">
    <location>
        <position position="280"/>
    </location>
    <ligand>
        <name>substrate</name>
    </ligand>
</feature>
<feature type="binding site" evidence="6">
    <location>
        <position position="63"/>
    </location>
    <ligand>
        <name>Zn(2+)</name>
        <dbReference type="ChEBI" id="CHEBI:29105"/>
        <label>1</label>
    </ligand>
</feature>
<dbReference type="HAMAP" id="MF_00220_B">
    <property type="entry name" value="PyrC_classI_B"/>
    <property type="match status" value="1"/>
</dbReference>
<dbReference type="GO" id="GO:0004151">
    <property type="term" value="F:dihydroorotase activity"/>
    <property type="evidence" value="ECO:0007669"/>
    <property type="project" value="UniProtKB-UniRule"/>
</dbReference>
<evidence type="ECO:0000256" key="3">
    <source>
        <dbReference type="ARBA" id="ARBA00022723"/>
    </source>
</evidence>
<evidence type="ECO:0000313" key="9">
    <source>
        <dbReference type="Proteomes" id="UP000253208"/>
    </source>
</evidence>
<dbReference type="PROSITE" id="PS00483">
    <property type="entry name" value="DIHYDROOROTASE_2"/>
    <property type="match status" value="1"/>
</dbReference>
<dbReference type="AlphaFoldDB" id="A0A367G7R5"/>
<comment type="catalytic activity">
    <reaction evidence="6">
        <text>(S)-dihydroorotate + H2O = N-carbamoyl-L-aspartate + H(+)</text>
        <dbReference type="Rhea" id="RHEA:24296"/>
        <dbReference type="ChEBI" id="CHEBI:15377"/>
        <dbReference type="ChEBI" id="CHEBI:15378"/>
        <dbReference type="ChEBI" id="CHEBI:30864"/>
        <dbReference type="ChEBI" id="CHEBI:32814"/>
        <dbReference type="EC" id="3.5.2.3"/>
    </reaction>
</comment>
<feature type="binding site" evidence="6">
    <location>
        <position position="233"/>
    </location>
    <ligand>
        <name>Zn(2+)</name>
        <dbReference type="ChEBI" id="CHEBI:29105"/>
        <label>2</label>
    </ligand>
</feature>
<gene>
    <name evidence="6" type="primary">pyrC</name>
    <name evidence="8" type="ORF">C4886_00990</name>
</gene>
<dbReference type="PROSITE" id="PS00482">
    <property type="entry name" value="DIHYDROOROTASE_1"/>
    <property type="match status" value="1"/>
</dbReference>
<dbReference type="SUPFAM" id="SSF51556">
    <property type="entry name" value="Metallo-dependent hydrolases"/>
    <property type="match status" value="1"/>
</dbReference>
<dbReference type="EMBL" id="PSQG01000001">
    <property type="protein sequence ID" value="RCH46538.1"/>
    <property type="molecule type" value="Genomic_DNA"/>
</dbReference>
<dbReference type="Proteomes" id="UP000253208">
    <property type="component" value="Unassembled WGS sequence"/>
</dbReference>
<dbReference type="InterPro" id="IPR004722">
    <property type="entry name" value="DHOase"/>
</dbReference>
<comment type="pathway">
    <text evidence="6">Pyrimidine metabolism; UMP biosynthesis via de novo pathway; (S)-dihydroorotate from bicarbonate: step 3/3.</text>
</comment>
<comment type="cofactor">
    <cofactor evidence="6">
        <name>Zn(2+)</name>
        <dbReference type="ChEBI" id="CHEBI:29105"/>
    </cofactor>
    <text evidence="6">Binds 2 Zn(2+) ions per subunit.</text>
</comment>